<protein>
    <submittedName>
        <fullName evidence="1">Uncharacterized protein</fullName>
    </submittedName>
</protein>
<dbReference type="InterPro" id="IPR036274">
    <property type="entry name" value="HR1_rpt_sf"/>
</dbReference>
<dbReference type="Gene3D" id="1.10.287.160">
    <property type="entry name" value="HR1 repeat"/>
    <property type="match status" value="1"/>
</dbReference>
<dbReference type="OrthoDB" id="2963681at2759"/>
<sequence>MTSPSWNSNASSSANLNIPANHDFILTDLEGKTPVQQLDELKEILVIQNRIKEGAQNLLNMQEVSDALRGQLESELDMAQGKIEYLRWRIEMRARLLFYPVKILTEFEQVTEKAKTDVSSAA</sequence>
<proteinExistence type="predicted"/>
<comment type="caution">
    <text evidence="1">The sequence shown here is derived from an EMBL/GenBank/DDBJ whole genome shotgun (WGS) entry which is preliminary data.</text>
</comment>
<dbReference type="AlphaFoldDB" id="A0A8H7D7I7"/>
<organism evidence="1 2">
    <name type="scientific">Mycena venus</name>
    <dbReference type="NCBI Taxonomy" id="2733690"/>
    <lineage>
        <taxon>Eukaryota</taxon>
        <taxon>Fungi</taxon>
        <taxon>Dikarya</taxon>
        <taxon>Basidiomycota</taxon>
        <taxon>Agaricomycotina</taxon>
        <taxon>Agaricomycetes</taxon>
        <taxon>Agaricomycetidae</taxon>
        <taxon>Agaricales</taxon>
        <taxon>Marasmiineae</taxon>
        <taxon>Mycenaceae</taxon>
        <taxon>Mycena</taxon>
    </lineage>
</organism>
<dbReference type="SUPFAM" id="SSF46585">
    <property type="entry name" value="HR1 repeat"/>
    <property type="match status" value="1"/>
</dbReference>
<evidence type="ECO:0000313" key="1">
    <source>
        <dbReference type="EMBL" id="KAF7365154.1"/>
    </source>
</evidence>
<keyword evidence="2" id="KW-1185">Reference proteome</keyword>
<dbReference type="Proteomes" id="UP000620124">
    <property type="component" value="Unassembled WGS sequence"/>
</dbReference>
<name>A0A8H7D7I7_9AGAR</name>
<gene>
    <name evidence="1" type="ORF">MVEN_00386900</name>
</gene>
<dbReference type="EMBL" id="JACAZI010000003">
    <property type="protein sequence ID" value="KAF7365154.1"/>
    <property type="molecule type" value="Genomic_DNA"/>
</dbReference>
<evidence type="ECO:0000313" key="2">
    <source>
        <dbReference type="Proteomes" id="UP000620124"/>
    </source>
</evidence>
<reference evidence="1" key="1">
    <citation type="submission" date="2020-05" db="EMBL/GenBank/DDBJ databases">
        <title>Mycena genomes resolve the evolution of fungal bioluminescence.</title>
        <authorList>
            <person name="Tsai I.J."/>
        </authorList>
    </citation>
    <scope>NUCLEOTIDE SEQUENCE</scope>
    <source>
        <strain evidence="1">CCC161011</strain>
    </source>
</reference>
<accession>A0A8H7D7I7</accession>